<feature type="transmembrane region" description="Helical" evidence="2">
    <location>
        <begin position="750"/>
        <end position="770"/>
    </location>
</feature>
<feature type="region of interest" description="Disordered" evidence="1">
    <location>
        <begin position="550"/>
        <end position="587"/>
    </location>
</feature>
<gene>
    <name evidence="3" type="ORF">J2S37_000370</name>
</gene>
<keyword evidence="2" id="KW-0812">Transmembrane</keyword>
<evidence type="ECO:0000313" key="3">
    <source>
        <dbReference type="EMBL" id="MDR7353832.1"/>
    </source>
</evidence>
<evidence type="ECO:0000313" key="4">
    <source>
        <dbReference type="Proteomes" id="UP001183619"/>
    </source>
</evidence>
<feature type="region of interest" description="Disordered" evidence="1">
    <location>
        <begin position="607"/>
        <end position="635"/>
    </location>
</feature>
<accession>A0ABU2B5D4</accession>
<organism evidence="3 4">
    <name type="scientific">Corynebacterium felinum</name>
    <dbReference type="NCBI Taxonomy" id="131318"/>
    <lineage>
        <taxon>Bacteria</taxon>
        <taxon>Bacillati</taxon>
        <taxon>Actinomycetota</taxon>
        <taxon>Actinomycetes</taxon>
        <taxon>Mycobacteriales</taxon>
        <taxon>Corynebacteriaceae</taxon>
        <taxon>Corynebacterium</taxon>
    </lineage>
</organism>
<dbReference type="EMBL" id="JAVDYF010000001">
    <property type="protein sequence ID" value="MDR7353832.1"/>
    <property type="molecule type" value="Genomic_DNA"/>
</dbReference>
<keyword evidence="4" id="KW-1185">Reference proteome</keyword>
<proteinExistence type="predicted"/>
<dbReference type="Proteomes" id="UP001183619">
    <property type="component" value="Unassembled WGS sequence"/>
</dbReference>
<comment type="caution">
    <text evidence="3">The sequence shown here is derived from an EMBL/GenBank/DDBJ whole genome shotgun (WGS) entry which is preliminary data.</text>
</comment>
<sequence length="775" mass="82739">MNTPTPQRTPRLSAIALLSVTATLTPFTLFGISATAVPDDFTAAGLPAQVSETAEAPAAPISSPQVAHPVTSVAASPRETTPFAADEQRHEAERLDVVTPMSILRSADVTYLEHDSNGATLRVQRDTNAGDKLHVTGSGWTNAAKTASTIAVKVNYLDADGSTRQYRRGTADTGKPGDTNDVFTHPGNGTKDATIYALFTTDAQGNFDTEIVMPTTLKAGQSLTLNFATGLVDGDTQRSVLTQRLIVGGVEYQPPATEKITCTPSQSPPTAEVKNRPNPDNTLTITGKGFCNENSGGAKVAIKIDEGKVERLNTDIADNQTIWAIVQADPNTGDFTFNMPLPDGTTTLPNGSKAPFNTGEHTIRVLSGSLQDGDVRVTLPRSGHKLSFIIGDYAPGGVPDPLHYTENLTDAVKGNVSVTQTPQGKARITVPGRKEGDWVFLSTYIQDGSPRYPWRDTWFRLDKDASVEVDTSNHIPAGLLKLVVMDGNEGHTGTLLGWTYWTFRTQTTTTTSTTSAAASSTSAAPQGLGHVANGLAQVDKSIVELDKFVRSQKQTTEPTPLDEAEESTTTSRTERTRTRRAPRVSASRPVIRAAGAQPRVQRAVAAGPTYQAKPTKDPKAPVTNRDLLDETNAFDSTGSLKDEQLRMRLPKSKVGDWVFLYVYSSDTSVDPVPAGWVQLDKKREVKLDVADLPNGEYTVAATSPAGEVAGWLDLVLGPKKTFAPAPAVAKEEPVAVMPVAQTQLMSPVDWLLIALGVAIPALTAGGISIIRRKAS</sequence>
<protein>
    <submittedName>
        <fullName evidence="3">Uncharacterized protein</fullName>
    </submittedName>
</protein>
<evidence type="ECO:0000256" key="1">
    <source>
        <dbReference type="SAM" id="MobiDB-lite"/>
    </source>
</evidence>
<keyword evidence="2" id="KW-0472">Membrane</keyword>
<name>A0ABU2B5D4_9CORY</name>
<keyword evidence="2" id="KW-1133">Transmembrane helix</keyword>
<feature type="region of interest" description="Disordered" evidence="1">
    <location>
        <begin position="261"/>
        <end position="280"/>
    </location>
</feature>
<reference evidence="3 4" key="1">
    <citation type="submission" date="2023-07" db="EMBL/GenBank/DDBJ databases">
        <title>Sequencing the genomes of 1000 actinobacteria strains.</title>
        <authorList>
            <person name="Klenk H.-P."/>
        </authorList>
    </citation>
    <scope>NUCLEOTIDE SEQUENCE [LARGE SCALE GENOMIC DNA]</scope>
    <source>
        <strain evidence="3 4">DSM 44508</strain>
    </source>
</reference>
<evidence type="ECO:0000256" key="2">
    <source>
        <dbReference type="SAM" id="Phobius"/>
    </source>
</evidence>
<dbReference type="RefSeq" id="WP_277104457.1">
    <property type="nucleotide sequence ID" value="NZ_BAAAJS010000025.1"/>
</dbReference>